<dbReference type="Proteomes" id="UP001187531">
    <property type="component" value="Unassembled WGS sequence"/>
</dbReference>
<dbReference type="PANTHER" id="PTHR24412:SF497">
    <property type="entry name" value="KELCH-LIKE PROTEIN 18"/>
    <property type="match status" value="1"/>
</dbReference>
<evidence type="ECO:0000256" key="1">
    <source>
        <dbReference type="ARBA" id="ARBA00004906"/>
    </source>
</evidence>
<dbReference type="InterPro" id="IPR015915">
    <property type="entry name" value="Kelch-typ_b-propeller"/>
</dbReference>
<dbReference type="InterPro" id="IPR011705">
    <property type="entry name" value="BACK"/>
</dbReference>
<proteinExistence type="predicted"/>
<keyword evidence="5" id="KW-0833">Ubl conjugation pathway</keyword>
<comment type="caution">
    <text evidence="9">The sequence shown here is derived from an EMBL/GenBank/DDBJ whole genome shotgun (WGS) entry which is preliminary data.</text>
</comment>
<dbReference type="Gene3D" id="3.30.710.10">
    <property type="entry name" value="Potassium Channel Kv1.1, Chain A"/>
    <property type="match status" value="1"/>
</dbReference>
<dbReference type="SMART" id="SM00875">
    <property type="entry name" value="BACK"/>
    <property type="match status" value="1"/>
</dbReference>
<dbReference type="InterPro" id="IPR000210">
    <property type="entry name" value="BTB/POZ_dom"/>
</dbReference>
<dbReference type="FunFam" id="1.25.40.420:FF:000001">
    <property type="entry name" value="Kelch-like family member 12"/>
    <property type="match status" value="1"/>
</dbReference>
<dbReference type="AlphaFoldDB" id="A0AA88I8L3"/>
<dbReference type="PIRSF" id="PIRSF037037">
    <property type="entry name" value="Kelch-like_protein_gigaxonin"/>
    <property type="match status" value="1"/>
</dbReference>
<evidence type="ECO:0000259" key="8">
    <source>
        <dbReference type="PROSITE" id="PS50097"/>
    </source>
</evidence>
<evidence type="ECO:0000256" key="5">
    <source>
        <dbReference type="ARBA" id="ARBA00022786"/>
    </source>
</evidence>
<dbReference type="InterPro" id="IPR006652">
    <property type="entry name" value="Kelch_1"/>
</dbReference>
<dbReference type="Pfam" id="PF01344">
    <property type="entry name" value="Kelch_1"/>
    <property type="match status" value="2"/>
</dbReference>
<feature type="domain" description="BTB" evidence="8">
    <location>
        <begin position="32"/>
        <end position="99"/>
    </location>
</feature>
<evidence type="ECO:0000256" key="2">
    <source>
        <dbReference type="ARBA" id="ARBA00013699"/>
    </source>
</evidence>
<accession>A0AA88I8L3</accession>
<dbReference type="InterPro" id="IPR017096">
    <property type="entry name" value="BTB-kelch_protein"/>
</dbReference>
<evidence type="ECO:0000256" key="4">
    <source>
        <dbReference type="ARBA" id="ARBA00022737"/>
    </source>
</evidence>
<dbReference type="Gene3D" id="1.25.40.420">
    <property type="match status" value="1"/>
</dbReference>
<comment type="pathway">
    <text evidence="1">Protein modification; protein ubiquitination.</text>
</comment>
<dbReference type="SMART" id="SM00225">
    <property type="entry name" value="BTB"/>
    <property type="match status" value="1"/>
</dbReference>
<keyword evidence="6" id="KW-0009">Actin-binding</keyword>
<sequence>MSDMDMVVFCSSDVQKDAFPQMEEMRRSGTLCDITIKVENRFFHAHKLVLAATIPYFKGMFTTGMAESRQREVTVKGIDPDALESLINFVYGGNILVKSSNVQNLMIGASFLQLNSVKEFCSQFLESRFHSANILGIKSFAESMNCQPLVKAADCYIEKHFEEVAQTEEFLSLNLDEIKDLLLRDKLRVDSEEQVFEAMMRWVKKDVSRSDFLPNLLALIRMSYLSPVFIADRISKDDQVKSSHKCRDIVDEAKDYYLLPDRRYLIQSFNTSPRLYSSIIGLIFAVGGLAKSGDSLRTVEVFDPQDNKWYLSEDMSSLRSRVGIAVAKGILYAIGGYNGQQRLNTVEAYDPSTGRWNRVASMRTSRSAVGVAVLNDELYVCGGYDGVTSLNTVEIYNPEKDEWRDGPPLLKQRSAAGVVALNGAVYAVGGHDGLSIFDSVEKLDPTVGEWVTVASMLSKRCRLGVAVLRNKLCACGGYDGHTFLQSMECYNPTIDKWDKMASMAVTRSRVGLAASFGKLWAIGGYDGANNLSTVEEYNPEKDEWNFAPSMVAHEGGVGVGVIPGPYARNLSLKAHSMNNSEINTE</sequence>
<dbReference type="Pfam" id="PF24681">
    <property type="entry name" value="Kelch_KLHDC2_KLHL20_DRC7"/>
    <property type="match status" value="1"/>
</dbReference>
<evidence type="ECO:0000313" key="9">
    <source>
        <dbReference type="EMBL" id="KAK2717227.1"/>
    </source>
</evidence>
<dbReference type="GO" id="GO:0003779">
    <property type="term" value="F:actin binding"/>
    <property type="evidence" value="ECO:0007669"/>
    <property type="project" value="UniProtKB-KW"/>
</dbReference>
<organism evidence="9 10">
    <name type="scientific">Artemia franciscana</name>
    <name type="common">Brine shrimp</name>
    <name type="synonym">Artemia sanfranciscana</name>
    <dbReference type="NCBI Taxonomy" id="6661"/>
    <lineage>
        <taxon>Eukaryota</taxon>
        <taxon>Metazoa</taxon>
        <taxon>Ecdysozoa</taxon>
        <taxon>Arthropoda</taxon>
        <taxon>Crustacea</taxon>
        <taxon>Branchiopoda</taxon>
        <taxon>Anostraca</taxon>
        <taxon>Artemiidae</taxon>
        <taxon>Artemia</taxon>
    </lineage>
</organism>
<dbReference type="Gene3D" id="2.120.10.80">
    <property type="entry name" value="Kelch-type beta propeller"/>
    <property type="match status" value="1"/>
</dbReference>
<gene>
    <name evidence="9" type="ORF">QYM36_007370</name>
</gene>
<keyword evidence="10" id="KW-1185">Reference proteome</keyword>
<keyword evidence="3" id="KW-0880">Kelch repeat</keyword>
<dbReference type="SUPFAM" id="SSF54695">
    <property type="entry name" value="POZ domain"/>
    <property type="match status" value="1"/>
</dbReference>
<dbReference type="EMBL" id="JAVRJZ010000011">
    <property type="protein sequence ID" value="KAK2717227.1"/>
    <property type="molecule type" value="Genomic_DNA"/>
</dbReference>
<evidence type="ECO:0000256" key="6">
    <source>
        <dbReference type="ARBA" id="ARBA00023203"/>
    </source>
</evidence>
<dbReference type="InterPro" id="IPR011333">
    <property type="entry name" value="SKP1/BTB/POZ_sf"/>
</dbReference>
<evidence type="ECO:0000313" key="10">
    <source>
        <dbReference type="Proteomes" id="UP001187531"/>
    </source>
</evidence>
<comment type="function">
    <text evidence="7">Probable substrate-specific adapter of an E3 ubiquitin-protein ligase complex which mediates the ubiquitination and subsequent proteasomal degradation of target proteins. May have a role in synapse differentiation and growth.</text>
</comment>
<evidence type="ECO:0000256" key="7">
    <source>
        <dbReference type="ARBA" id="ARBA00043912"/>
    </source>
</evidence>
<dbReference type="PROSITE" id="PS50097">
    <property type="entry name" value="BTB"/>
    <property type="match status" value="1"/>
</dbReference>
<keyword evidence="4" id="KW-0677">Repeat</keyword>
<reference evidence="9" key="1">
    <citation type="submission" date="2023-07" db="EMBL/GenBank/DDBJ databases">
        <title>Chromosome-level genome assembly of Artemia franciscana.</title>
        <authorList>
            <person name="Jo E."/>
        </authorList>
    </citation>
    <scope>NUCLEOTIDE SEQUENCE</scope>
    <source>
        <tissue evidence="9">Whole body</tissue>
    </source>
</reference>
<dbReference type="SMART" id="SM00612">
    <property type="entry name" value="Kelch"/>
    <property type="match status" value="6"/>
</dbReference>
<protein>
    <recommendedName>
        <fullName evidence="2">Kelch-like protein diablo</fullName>
    </recommendedName>
</protein>
<evidence type="ECO:0000256" key="3">
    <source>
        <dbReference type="ARBA" id="ARBA00022441"/>
    </source>
</evidence>
<dbReference type="Pfam" id="PF07707">
    <property type="entry name" value="BACK"/>
    <property type="match status" value="1"/>
</dbReference>
<dbReference type="Pfam" id="PF00651">
    <property type="entry name" value="BTB"/>
    <property type="match status" value="1"/>
</dbReference>
<dbReference type="PANTHER" id="PTHR24412">
    <property type="entry name" value="KELCH PROTEIN"/>
    <property type="match status" value="1"/>
</dbReference>
<name>A0AA88I8L3_ARTSF</name>
<dbReference type="SUPFAM" id="SSF117281">
    <property type="entry name" value="Kelch motif"/>
    <property type="match status" value="1"/>
</dbReference>